<evidence type="ECO:0000256" key="2">
    <source>
        <dbReference type="PIRSR" id="PIRSR634015-3"/>
    </source>
</evidence>
<dbReference type="PANTHER" id="PTHR45726:SF3">
    <property type="entry name" value="LEUKOTRIENE A-4 HYDROLASE"/>
    <property type="match status" value="1"/>
</dbReference>
<feature type="binding site" evidence="2">
    <location>
        <position position="388"/>
    </location>
    <ligand>
        <name>Zn(2+)</name>
        <dbReference type="ChEBI" id="CHEBI:29105"/>
        <note>catalytic</note>
    </ligand>
</feature>
<evidence type="ECO:0000256" key="3">
    <source>
        <dbReference type="SAM" id="SignalP"/>
    </source>
</evidence>
<feature type="binding site" evidence="2">
    <location>
        <position position="369"/>
    </location>
    <ligand>
        <name>Zn(2+)</name>
        <dbReference type="ChEBI" id="CHEBI:29105"/>
        <note>catalytic</note>
    </ligand>
</feature>
<proteinExistence type="predicted"/>
<comment type="caution">
    <text evidence="5">The sequence shown here is derived from an EMBL/GenBank/DDBJ whole genome shotgun (WGS) entry which is preliminary data.</text>
</comment>
<name>A0A6M1SIL8_9BACT</name>
<dbReference type="AlphaFoldDB" id="A0A6M1SIL8"/>
<evidence type="ECO:0000313" key="5">
    <source>
        <dbReference type="EMBL" id="NGP75191.1"/>
    </source>
</evidence>
<feature type="signal peptide" evidence="3">
    <location>
        <begin position="1"/>
        <end position="21"/>
    </location>
</feature>
<evidence type="ECO:0000256" key="1">
    <source>
        <dbReference type="PIRSR" id="PIRSR634015-1"/>
    </source>
</evidence>
<dbReference type="RefSeq" id="WP_165138278.1">
    <property type="nucleotide sequence ID" value="NZ_JAALLT010000001.1"/>
</dbReference>
<comment type="cofactor">
    <cofactor evidence="2">
        <name>Zn(2+)</name>
        <dbReference type="ChEBI" id="CHEBI:29105"/>
    </cofactor>
    <text evidence="2">Binds 1 zinc ion per subunit.</text>
</comment>
<keyword evidence="6" id="KW-1185">Reference proteome</keyword>
<dbReference type="GO" id="GO:0008237">
    <property type="term" value="F:metallopeptidase activity"/>
    <property type="evidence" value="ECO:0007669"/>
    <property type="project" value="InterPro"/>
</dbReference>
<dbReference type="GO" id="GO:0008270">
    <property type="term" value="F:zinc ion binding"/>
    <property type="evidence" value="ECO:0007669"/>
    <property type="project" value="InterPro"/>
</dbReference>
<dbReference type="Gene3D" id="1.10.390.10">
    <property type="entry name" value="Neutral Protease Domain 2"/>
    <property type="match status" value="1"/>
</dbReference>
<organism evidence="5 6">
    <name type="scientific">Halalkalibaculum roseum</name>
    <dbReference type="NCBI Taxonomy" id="2709311"/>
    <lineage>
        <taxon>Bacteria</taxon>
        <taxon>Pseudomonadati</taxon>
        <taxon>Balneolota</taxon>
        <taxon>Balneolia</taxon>
        <taxon>Balneolales</taxon>
        <taxon>Balneolaceae</taxon>
        <taxon>Halalkalibaculum</taxon>
    </lineage>
</organism>
<dbReference type="SUPFAM" id="SSF55486">
    <property type="entry name" value="Metalloproteases ('zincins'), catalytic domain"/>
    <property type="match status" value="1"/>
</dbReference>
<feature type="active site" description="Proton acceptor" evidence="1">
    <location>
        <position position="366"/>
    </location>
</feature>
<dbReference type="CDD" id="cd09604">
    <property type="entry name" value="M1_APN_like"/>
    <property type="match status" value="1"/>
</dbReference>
<dbReference type="PANTHER" id="PTHR45726">
    <property type="entry name" value="LEUKOTRIENE A-4 HYDROLASE"/>
    <property type="match status" value="1"/>
</dbReference>
<dbReference type="Pfam" id="PF01433">
    <property type="entry name" value="Peptidase_M1"/>
    <property type="match status" value="1"/>
</dbReference>
<protein>
    <submittedName>
        <fullName evidence="5">M1 family metallopeptidase</fullName>
    </submittedName>
</protein>
<feature type="chain" id="PRO_5026773965" evidence="3">
    <location>
        <begin position="22"/>
        <end position="636"/>
    </location>
</feature>
<dbReference type="InterPro" id="IPR014782">
    <property type="entry name" value="Peptidase_M1_dom"/>
</dbReference>
<dbReference type="EMBL" id="JAALLT010000001">
    <property type="protein sequence ID" value="NGP75191.1"/>
    <property type="molecule type" value="Genomic_DNA"/>
</dbReference>
<evidence type="ECO:0000313" key="6">
    <source>
        <dbReference type="Proteomes" id="UP000473278"/>
    </source>
</evidence>
<accession>A0A6M1SIL8</accession>
<gene>
    <name evidence="5" type="ORF">G3570_00990</name>
</gene>
<evidence type="ECO:0000259" key="4">
    <source>
        <dbReference type="Pfam" id="PF01433"/>
    </source>
</evidence>
<keyword evidence="2" id="KW-0479">Metal-binding</keyword>
<feature type="binding site" evidence="2">
    <location>
        <position position="365"/>
    </location>
    <ligand>
        <name>Zn(2+)</name>
        <dbReference type="ChEBI" id="CHEBI:29105"/>
        <note>catalytic</note>
    </ligand>
</feature>
<feature type="domain" description="Peptidase M1 membrane alanine aminopeptidase" evidence="4">
    <location>
        <begin position="353"/>
        <end position="502"/>
    </location>
</feature>
<keyword evidence="3" id="KW-0732">Signal</keyword>
<sequence>MKLRFVFLFLISSLFISTSYSQGRDYWQQRVEYQMDIDVDAPNHQFTGSQKLTYYNNSPDTLKRVFYHLYFNAFQPMSMMDVRSRTIQDPDRRVRDRIYKLPDDEIGYHKINSLTQNGEAVEYVVDGTILEVTLNEPILPGESTVFEMEFNSQVPRQIRRSGWANAEGVEFSMSQWYPKISEYDEDGWHPNPYIGREFHGVWGDFEVNITIDSSYVIGSTGHLQNPQQIGHGYEEEGSEVERPDSEKLTWRWRAENVHDFMWGADPDYVHTTKQVPNGPMLHFFYQRDPVATNSDSERQEELLANWKQLPEYTAQAFQFMSENFGKYPYDKFSVIQGGDGGMEYPMGTLITGNRSLRSLVGVTVHELIHMWYYAVLATNESRYPWMDEGFTTYASALTMQHLFERPRMSNPHGSSYASYLNRQRNGTFEALDTHADHYHTNGAYGTASYSTGAVFLNQLRYIIGNENFDKGMKRYFEVWKFKHPDGRDFLRVMEEQSGMVLDWYYQYFIESTKTIDYGISTVAGQNDETYVTLKRFDLTPMPIDLMVEYNDGSKELFYMPLRIMRGEKPNDEYPGIERTVKKDWPWVYPTYTLKIDRPVSDIKRLEIDPSQRLADIERDNNVFNVEKKMTEFSTDK</sequence>
<reference evidence="5 6" key="1">
    <citation type="submission" date="2020-02" db="EMBL/GenBank/DDBJ databases">
        <title>Balneolaceae bacterium YR4-1, complete genome.</title>
        <authorList>
            <person name="Li Y."/>
            <person name="Wu S."/>
        </authorList>
    </citation>
    <scope>NUCLEOTIDE SEQUENCE [LARGE SCALE GENOMIC DNA]</scope>
    <source>
        <strain evidence="5 6">YR4-1</strain>
    </source>
</reference>
<feature type="active site" description="Proton donor" evidence="1">
    <location>
        <position position="449"/>
    </location>
</feature>
<keyword evidence="2" id="KW-0862">Zinc</keyword>
<dbReference type="Proteomes" id="UP000473278">
    <property type="component" value="Unassembled WGS sequence"/>
</dbReference>
<dbReference type="InterPro" id="IPR034015">
    <property type="entry name" value="M1_LTA4H"/>
</dbReference>
<dbReference type="InterPro" id="IPR027268">
    <property type="entry name" value="Peptidase_M4/M1_CTD_sf"/>
</dbReference>